<comment type="caution">
    <text evidence="2">The sequence shown here is derived from an EMBL/GenBank/DDBJ whole genome shotgun (WGS) entry which is preliminary data.</text>
</comment>
<name>A0AAW1Y2J6_RUBAR</name>
<feature type="region of interest" description="Disordered" evidence="1">
    <location>
        <begin position="81"/>
        <end position="108"/>
    </location>
</feature>
<evidence type="ECO:0000313" key="2">
    <source>
        <dbReference type="EMBL" id="KAK9943119.1"/>
    </source>
</evidence>
<keyword evidence="3" id="KW-1185">Reference proteome</keyword>
<dbReference type="EMBL" id="JBEDUW010000002">
    <property type="protein sequence ID" value="KAK9943119.1"/>
    <property type="molecule type" value="Genomic_DNA"/>
</dbReference>
<dbReference type="AlphaFoldDB" id="A0AAW1Y2J6"/>
<gene>
    <name evidence="2" type="ORF">M0R45_008738</name>
</gene>
<dbReference type="Proteomes" id="UP001457282">
    <property type="component" value="Unassembled WGS sequence"/>
</dbReference>
<evidence type="ECO:0000313" key="3">
    <source>
        <dbReference type="Proteomes" id="UP001457282"/>
    </source>
</evidence>
<feature type="region of interest" description="Disordered" evidence="1">
    <location>
        <begin position="1"/>
        <end position="41"/>
    </location>
</feature>
<feature type="compositionally biased region" description="Basic residues" evidence="1">
    <location>
        <begin position="1"/>
        <end position="10"/>
    </location>
</feature>
<reference evidence="2 3" key="1">
    <citation type="journal article" date="2023" name="G3 (Bethesda)">
        <title>A chromosome-length genome assembly and annotation of blackberry (Rubus argutus, cv. 'Hillquist').</title>
        <authorList>
            <person name="Bruna T."/>
            <person name="Aryal R."/>
            <person name="Dudchenko O."/>
            <person name="Sargent D.J."/>
            <person name="Mead D."/>
            <person name="Buti M."/>
            <person name="Cavallini A."/>
            <person name="Hytonen T."/>
            <person name="Andres J."/>
            <person name="Pham M."/>
            <person name="Weisz D."/>
            <person name="Mascagni F."/>
            <person name="Usai G."/>
            <person name="Natali L."/>
            <person name="Bassil N."/>
            <person name="Fernandez G.E."/>
            <person name="Lomsadze A."/>
            <person name="Armour M."/>
            <person name="Olukolu B."/>
            <person name="Poorten T."/>
            <person name="Britton C."/>
            <person name="Davik J."/>
            <person name="Ashrafi H."/>
            <person name="Aiden E.L."/>
            <person name="Borodovsky M."/>
            <person name="Worthington M."/>
        </authorList>
    </citation>
    <scope>NUCLEOTIDE SEQUENCE [LARGE SCALE GENOMIC DNA]</scope>
    <source>
        <strain evidence="2">PI 553951</strain>
    </source>
</reference>
<protein>
    <submittedName>
        <fullName evidence="2">Uncharacterized protein</fullName>
    </submittedName>
</protein>
<sequence length="229" mass="25759">MECPAQRKRVRYGDMSLDELESDQMEIPQPNPQPQQMKPAPSYANALKFASSSHYYATEDEFEVGEDEYLVSNEAISMQQGDRNESNGLAQQDVSRSNSSTTETVEDNVNKEKMAIAKAQVDSKAMKGHDMKAKQQRLGWAAMAEGSTGWRDLGFEETAREREAERGLAGIIQRRQRRLIGLASPVGHWFGGLDLIRREKEEIISRWQGEGDKSSDLITCSWSDKALPD</sequence>
<feature type="compositionally biased region" description="Polar residues" evidence="1">
    <location>
        <begin position="81"/>
        <end position="103"/>
    </location>
</feature>
<proteinExistence type="predicted"/>
<accession>A0AAW1Y2J6</accession>
<evidence type="ECO:0000256" key="1">
    <source>
        <dbReference type="SAM" id="MobiDB-lite"/>
    </source>
</evidence>
<organism evidence="2 3">
    <name type="scientific">Rubus argutus</name>
    <name type="common">Southern blackberry</name>
    <dbReference type="NCBI Taxonomy" id="59490"/>
    <lineage>
        <taxon>Eukaryota</taxon>
        <taxon>Viridiplantae</taxon>
        <taxon>Streptophyta</taxon>
        <taxon>Embryophyta</taxon>
        <taxon>Tracheophyta</taxon>
        <taxon>Spermatophyta</taxon>
        <taxon>Magnoliopsida</taxon>
        <taxon>eudicotyledons</taxon>
        <taxon>Gunneridae</taxon>
        <taxon>Pentapetalae</taxon>
        <taxon>rosids</taxon>
        <taxon>fabids</taxon>
        <taxon>Rosales</taxon>
        <taxon>Rosaceae</taxon>
        <taxon>Rosoideae</taxon>
        <taxon>Rosoideae incertae sedis</taxon>
        <taxon>Rubus</taxon>
    </lineage>
</organism>